<evidence type="ECO:0000313" key="2">
    <source>
        <dbReference type="Proteomes" id="UP000030901"/>
    </source>
</evidence>
<organism evidence="1 2">
    <name type="scientific">Frischella perrara</name>
    <dbReference type="NCBI Taxonomy" id="1267021"/>
    <lineage>
        <taxon>Bacteria</taxon>
        <taxon>Pseudomonadati</taxon>
        <taxon>Pseudomonadota</taxon>
        <taxon>Gammaproteobacteria</taxon>
        <taxon>Orbales</taxon>
        <taxon>Orbaceae</taxon>
        <taxon>Frischella</taxon>
    </lineage>
</organism>
<accession>A0A0A7S3R0</accession>
<keyword evidence="2" id="KW-1185">Reference proteome</keyword>
<dbReference type="STRING" id="1267021.FPB0191_01641"/>
<evidence type="ECO:0000313" key="1">
    <source>
        <dbReference type="EMBL" id="AJA45457.1"/>
    </source>
</evidence>
<dbReference type="KEGG" id="fpp:FPB0191_01641"/>
<dbReference type="HOGENOM" id="CLU_2105407_0_0_6"/>
<dbReference type="EMBL" id="CP009056">
    <property type="protein sequence ID" value="AJA45457.1"/>
    <property type="molecule type" value="Genomic_DNA"/>
</dbReference>
<gene>
    <name evidence="1" type="ORF">FPB0191_01641</name>
</gene>
<dbReference type="RefSeq" id="WP_039105231.1">
    <property type="nucleotide sequence ID" value="NZ_CP009056.1"/>
</dbReference>
<reference evidence="1 2" key="1">
    <citation type="journal article" date="2014" name="Appl. Environ. Microbiol.">
        <title>Gut symbionts from distinct hosts exhibit genotoxic activity via divergent colibactin biosynthetic pathways.</title>
        <authorList>
            <person name="Engel P."/>
            <person name="Vizcaino M.I."/>
            <person name="Crawford J.M."/>
        </authorList>
    </citation>
    <scope>NUCLEOTIDE SEQUENCE [LARGE SCALE GENOMIC DNA]</scope>
    <source>
        <strain evidence="1 2">PEB0191</strain>
    </source>
</reference>
<proteinExistence type="predicted"/>
<dbReference type="Proteomes" id="UP000030901">
    <property type="component" value="Chromosome"/>
</dbReference>
<sequence>MSKLLLHTLYGVITESNEGIELGTAENVYIKSNALQKMGPKKIEYPDIELPQKITESGIRFHFVDEQGMVYANEPYIAELPDGRKIHGLTDEDGRTKAFYTDSLESVNIQLVRLI</sequence>
<dbReference type="OrthoDB" id="6659501at2"/>
<dbReference type="AlphaFoldDB" id="A0A0A7S3R0"/>
<name>A0A0A7S3R0_FRIPE</name>
<protein>
    <submittedName>
        <fullName evidence="1">Uncharacterized protein</fullName>
    </submittedName>
</protein>